<dbReference type="RefSeq" id="WP_406579211.1">
    <property type="nucleotide sequence ID" value="NZ_JBJHQH010000002.1"/>
</dbReference>
<comment type="caution">
    <text evidence="2">The sequence shown here is derived from an EMBL/GenBank/DDBJ whole genome shotgun (WGS) entry which is preliminary data.</text>
</comment>
<reference evidence="2 3" key="1">
    <citation type="submission" date="2024-11" db="EMBL/GenBank/DDBJ databases">
        <authorList>
            <person name="Lucas J.A."/>
        </authorList>
    </citation>
    <scope>NUCLEOTIDE SEQUENCE [LARGE SCALE GENOMIC DNA]</scope>
    <source>
        <strain evidence="2 3">Z 5.4</strain>
    </source>
</reference>
<proteinExistence type="predicted"/>
<name>A0ABW8RAQ5_9BACI</name>
<keyword evidence="1" id="KW-0812">Transmembrane</keyword>
<organism evidence="2 3">
    <name type="scientific">Bacillus salipaludis</name>
    <dbReference type="NCBI Taxonomy" id="2547811"/>
    <lineage>
        <taxon>Bacteria</taxon>
        <taxon>Bacillati</taxon>
        <taxon>Bacillota</taxon>
        <taxon>Bacilli</taxon>
        <taxon>Bacillales</taxon>
        <taxon>Bacillaceae</taxon>
        <taxon>Bacillus</taxon>
    </lineage>
</organism>
<dbReference type="InterPro" id="IPR058725">
    <property type="entry name" value="YczF"/>
</dbReference>
<evidence type="ECO:0000256" key="1">
    <source>
        <dbReference type="SAM" id="Phobius"/>
    </source>
</evidence>
<feature type="transmembrane region" description="Helical" evidence="1">
    <location>
        <begin position="48"/>
        <end position="67"/>
    </location>
</feature>
<feature type="transmembrane region" description="Helical" evidence="1">
    <location>
        <begin position="7"/>
        <end position="28"/>
    </location>
</feature>
<protein>
    <submittedName>
        <fullName evidence="2">Uncharacterized protein</fullName>
    </submittedName>
</protein>
<accession>A0ABW8RAQ5</accession>
<keyword evidence="3" id="KW-1185">Reference proteome</keyword>
<keyword evidence="1" id="KW-0472">Membrane</keyword>
<dbReference type="EMBL" id="JBJHQH010000002">
    <property type="protein sequence ID" value="MFK9090520.1"/>
    <property type="molecule type" value="Genomic_DNA"/>
</dbReference>
<dbReference type="Pfam" id="PF26310">
    <property type="entry name" value="YczF"/>
    <property type="match status" value="1"/>
</dbReference>
<gene>
    <name evidence="2" type="ORF">ACJEBI_03335</name>
</gene>
<keyword evidence="1" id="KW-1133">Transmembrane helix</keyword>
<evidence type="ECO:0000313" key="3">
    <source>
        <dbReference type="Proteomes" id="UP001623041"/>
    </source>
</evidence>
<dbReference type="Proteomes" id="UP001623041">
    <property type="component" value="Unassembled WGS sequence"/>
</dbReference>
<evidence type="ECO:0000313" key="2">
    <source>
        <dbReference type="EMBL" id="MFK9090520.1"/>
    </source>
</evidence>
<sequence>MKQFFVAILLAIGMFALMILLDLLIGTTPKGIIWKTINPFRVMEPAEYIIVILFILFFLGQSLTSFLKKKRQQSQPPSN</sequence>